<feature type="domain" description="PhoU" evidence="3">
    <location>
        <begin position="23"/>
        <end position="109"/>
    </location>
</feature>
<organism evidence="4 5">
    <name type="scientific">Gordonia defluvii</name>
    <dbReference type="NCBI Taxonomy" id="283718"/>
    <lineage>
        <taxon>Bacteria</taxon>
        <taxon>Bacillati</taxon>
        <taxon>Actinomycetota</taxon>
        <taxon>Actinomycetes</taxon>
        <taxon>Mycobacteriales</taxon>
        <taxon>Gordoniaceae</taxon>
        <taxon>Gordonia</taxon>
    </lineage>
</organism>
<evidence type="ECO:0000313" key="5">
    <source>
        <dbReference type="Proteomes" id="UP001501035"/>
    </source>
</evidence>
<dbReference type="RefSeq" id="WP_290707658.1">
    <property type="nucleotide sequence ID" value="NZ_BAAAVS010000017.1"/>
</dbReference>
<reference evidence="5" key="1">
    <citation type="journal article" date="2019" name="Int. J. Syst. Evol. Microbiol.">
        <title>The Global Catalogue of Microorganisms (GCM) 10K type strain sequencing project: providing services to taxonomists for standard genome sequencing and annotation.</title>
        <authorList>
            <consortium name="The Broad Institute Genomics Platform"/>
            <consortium name="The Broad Institute Genome Sequencing Center for Infectious Disease"/>
            <person name="Wu L."/>
            <person name="Ma J."/>
        </authorList>
    </citation>
    <scope>NUCLEOTIDE SEQUENCE [LARGE SCALE GENOMIC DNA]</scope>
    <source>
        <strain evidence="5">JCM 14234</strain>
    </source>
</reference>
<comment type="similarity">
    <text evidence="2">Belongs to the PhoU family.</text>
</comment>
<accession>A0ABP6L4U6</accession>
<dbReference type="InterPro" id="IPR026022">
    <property type="entry name" value="PhoU_dom"/>
</dbReference>
<dbReference type="Pfam" id="PF01895">
    <property type="entry name" value="PhoU"/>
    <property type="match status" value="2"/>
</dbReference>
<proteinExistence type="inferred from homology"/>
<dbReference type="NCBIfam" id="TIGR02135">
    <property type="entry name" value="phoU_full"/>
    <property type="match status" value="1"/>
</dbReference>
<comment type="caution">
    <text evidence="4">The sequence shown here is derived from an EMBL/GenBank/DDBJ whole genome shotgun (WGS) entry which is preliminary data.</text>
</comment>
<protein>
    <recommendedName>
        <fullName evidence="2">Phosphate-specific transport system accessory protein PhoU</fullName>
    </recommendedName>
</protein>
<keyword evidence="1 2" id="KW-0592">Phosphate transport</keyword>
<keyword evidence="2" id="KW-0963">Cytoplasm</keyword>
<sequence length="226" mass="25107">MRKRSDKESAYQEQVAALNGTLGQMCELAGNAMDRATQALLQANLPVAEEVITDHDQMIELSAKAEKRAFALLAQQAPMPADLRATVTGFQIVANVDRMGALALHVAKVARRRHPNKALPEEVDGYFAEMGRLAVKLAHAAREVLESQDPQHALQLEEDDDAMDDLHRHLFSVLMDREWKHGVAAAVDVTLLGRYYERFADHAVLIGRRVVFQTTGMTPQQLIDTT</sequence>
<keyword evidence="5" id="KW-1185">Reference proteome</keyword>
<dbReference type="EMBL" id="BAAAVS010000017">
    <property type="protein sequence ID" value="GAA3030056.1"/>
    <property type="molecule type" value="Genomic_DNA"/>
</dbReference>
<evidence type="ECO:0000256" key="1">
    <source>
        <dbReference type="ARBA" id="ARBA00022592"/>
    </source>
</evidence>
<dbReference type="InterPro" id="IPR038078">
    <property type="entry name" value="PhoU-like_sf"/>
</dbReference>
<dbReference type="Gene3D" id="1.20.58.220">
    <property type="entry name" value="Phosphate transport system protein phou homolog 2, domain 2"/>
    <property type="match status" value="1"/>
</dbReference>
<feature type="domain" description="PhoU" evidence="3">
    <location>
        <begin position="128"/>
        <end position="210"/>
    </location>
</feature>
<evidence type="ECO:0000256" key="2">
    <source>
        <dbReference type="PIRNR" id="PIRNR003107"/>
    </source>
</evidence>
<keyword evidence="2" id="KW-0813">Transport</keyword>
<dbReference type="PANTHER" id="PTHR42930">
    <property type="entry name" value="PHOSPHATE-SPECIFIC TRANSPORT SYSTEM ACCESSORY PROTEIN PHOU"/>
    <property type="match status" value="1"/>
</dbReference>
<dbReference type="PIRSF" id="PIRSF003107">
    <property type="entry name" value="PhoU"/>
    <property type="match status" value="1"/>
</dbReference>
<name>A0ABP6L4U6_9ACTN</name>
<comment type="subunit">
    <text evidence="2">Homodimer.</text>
</comment>
<evidence type="ECO:0000313" key="4">
    <source>
        <dbReference type="EMBL" id="GAA3030056.1"/>
    </source>
</evidence>
<dbReference type="PANTHER" id="PTHR42930:SF3">
    <property type="entry name" value="PHOSPHATE-SPECIFIC TRANSPORT SYSTEM ACCESSORY PROTEIN PHOU"/>
    <property type="match status" value="1"/>
</dbReference>
<dbReference type="SUPFAM" id="SSF109755">
    <property type="entry name" value="PhoU-like"/>
    <property type="match status" value="1"/>
</dbReference>
<comment type="function">
    <text evidence="2">Plays a role in the regulation of phosphate uptake.</text>
</comment>
<gene>
    <name evidence="4" type="primary">phoU_2</name>
    <name evidence="4" type="ORF">GCM10010528_09430</name>
</gene>
<evidence type="ECO:0000259" key="3">
    <source>
        <dbReference type="Pfam" id="PF01895"/>
    </source>
</evidence>
<dbReference type="Proteomes" id="UP001501035">
    <property type="component" value="Unassembled WGS sequence"/>
</dbReference>
<comment type="subcellular location">
    <subcellularLocation>
        <location evidence="2">Cytoplasm</location>
    </subcellularLocation>
</comment>
<dbReference type="InterPro" id="IPR028366">
    <property type="entry name" value="PhoU"/>
</dbReference>